<protein>
    <submittedName>
        <fullName evidence="10">Aryl-alcohol oxidase</fullName>
    </submittedName>
</protein>
<dbReference type="PROSITE" id="PS00623">
    <property type="entry name" value="GMC_OXRED_1"/>
    <property type="match status" value="1"/>
</dbReference>
<dbReference type="OrthoDB" id="269227at2759"/>
<keyword evidence="8" id="KW-0732">Signal</keyword>
<accession>A0A166DEQ2</accession>
<keyword evidence="11" id="KW-1185">Reference proteome</keyword>
<dbReference type="InterPro" id="IPR036188">
    <property type="entry name" value="FAD/NAD-bd_sf"/>
</dbReference>
<evidence type="ECO:0000313" key="11">
    <source>
        <dbReference type="Proteomes" id="UP000076798"/>
    </source>
</evidence>
<keyword evidence="3 7" id="KW-0285">Flavoprotein</keyword>
<dbReference type="EMBL" id="KV428063">
    <property type="protein sequence ID" value="KZT38444.1"/>
    <property type="molecule type" value="Genomic_DNA"/>
</dbReference>
<name>A0A166DEQ2_9AGAM</name>
<gene>
    <name evidence="10" type="ORF">SISSUDRAFT_1119629</name>
</gene>
<dbReference type="Pfam" id="PF00732">
    <property type="entry name" value="GMC_oxred_N"/>
    <property type="match status" value="1"/>
</dbReference>
<dbReference type="Gene3D" id="3.30.560.10">
    <property type="entry name" value="Glucose Oxidase, domain 3"/>
    <property type="match status" value="1"/>
</dbReference>
<feature type="binding site" evidence="6">
    <location>
        <begin position="579"/>
        <end position="580"/>
    </location>
    <ligand>
        <name>FAD</name>
        <dbReference type="ChEBI" id="CHEBI:57692"/>
    </ligand>
</feature>
<dbReference type="STRING" id="1314776.A0A166DEQ2"/>
<sequence length="646" mass="69639">MAFGAILFLTSMLKNAVTAVALLATNTLLREELQELQNLDSYSPDLDHKCLKAESIHKDALELCVYAIIITDPTKIATDYDFVIVGGGTAGNVVANRLSENSNWKILVVEAGINNAGIEDVSVPFLGPDASPNKPWTWNYTTVPQKALNGRSLAYQRGKLLGGSSSINFMIYTRGSSDYWDAIAKWSGDPGWSWISMLPYFKKLETITPPADHHNTFGQFNPLVHGFSGPLSVSLSGFASELSSRVINTTFVDHADFKFNLDVNSGDQLGVGWLQASINDTVRASSAVAYLAPQFISRPNLHVLIQQQVTKVLFSTSHGTPAAIGVTFSAGPGAPTFTVKPSKEVILCGGAIGSVQLLMLSGIGPPAQLNAFNIPLVVNSTQVGQNLIDHPAVFNHFSVNAPQSLDQLRENATALEVAEEEYADEGEGPLVDTVSDTIGFFRVPSNNSVFQQFPDSSVGPKSAHYEFLWSDIWASFLPTAIAPPTGDFVTLTQVLVAPASRGSIVLNSPSAFEFPLIDPGFLTSDYDVTLHLLAFKSAKQFMSEKSWKGFNLGLAPDSANTNTDAEIIEYIRNNAVTLWHPTGTNRMQGVGANEDGVVTNELLVKGVDKLRVVDASVFPFIVPGHTEATVYALAERSADIIKAAWA</sequence>
<dbReference type="Gene3D" id="3.50.50.60">
    <property type="entry name" value="FAD/NAD(P)-binding domain"/>
    <property type="match status" value="1"/>
</dbReference>
<feature type="active site" description="Proton donor" evidence="5">
    <location>
        <position position="580"/>
    </location>
</feature>
<evidence type="ECO:0000313" key="10">
    <source>
        <dbReference type="EMBL" id="KZT38444.1"/>
    </source>
</evidence>
<dbReference type="PIRSF" id="PIRSF000137">
    <property type="entry name" value="Alcohol_oxidase"/>
    <property type="match status" value="1"/>
</dbReference>
<feature type="chain" id="PRO_5007872129" evidence="8">
    <location>
        <begin position="20"/>
        <end position="646"/>
    </location>
</feature>
<feature type="active site" description="Proton acceptor" evidence="5">
    <location>
        <position position="625"/>
    </location>
</feature>
<evidence type="ECO:0000256" key="5">
    <source>
        <dbReference type="PIRSR" id="PIRSR000137-1"/>
    </source>
</evidence>
<feature type="signal peptide" evidence="8">
    <location>
        <begin position="1"/>
        <end position="19"/>
    </location>
</feature>
<evidence type="ECO:0000256" key="4">
    <source>
        <dbReference type="ARBA" id="ARBA00022827"/>
    </source>
</evidence>
<reference evidence="10 11" key="1">
    <citation type="journal article" date="2016" name="Mol. Biol. Evol.">
        <title>Comparative Genomics of Early-Diverging Mushroom-Forming Fungi Provides Insights into the Origins of Lignocellulose Decay Capabilities.</title>
        <authorList>
            <person name="Nagy L.G."/>
            <person name="Riley R."/>
            <person name="Tritt A."/>
            <person name="Adam C."/>
            <person name="Daum C."/>
            <person name="Floudas D."/>
            <person name="Sun H."/>
            <person name="Yadav J.S."/>
            <person name="Pangilinan J."/>
            <person name="Larsson K.H."/>
            <person name="Matsuura K."/>
            <person name="Barry K."/>
            <person name="Labutti K."/>
            <person name="Kuo R."/>
            <person name="Ohm R.A."/>
            <person name="Bhattacharya S.S."/>
            <person name="Shirouzu T."/>
            <person name="Yoshinaga Y."/>
            <person name="Martin F.M."/>
            <person name="Grigoriev I.V."/>
            <person name="Hibbett D.S."/>
        </authorList>
    </citation>
    <scope>NUCLEOTIDE SEQUENCE [LARGE SCALE GENOMIC DNA]</scope>
    <source>
        <strain evidence="10 11">HHB10207 ss-3</strain>
    </source>
</reference>
<dbReference type="GO" id="GO:0016614">
    <property type="term" value="F:oxidoreductase activity, acting on CH-OH group of donors"/>
    <property type="evidence" value="ECO:0007669"/>
    <property type="project" value="InterPro"/>
</dbReference>
<dbReference type="AlphaFoldDB" id="A0A166DEQ2"/>
<evidence type="ECO:0000256" key="7">
    <source>
        <dbReference type="RuleBase" id="RU003968"/>
    </source>
</evidence>
<feature type="binding site" evidence="6">
    <location>
        <position position="309"/>
    </location>
    <ligand>
        <name>FAD</name>
        <dbReference type="ChEBI" id="CHEBI:57692"/>
    </ligand>
</feature>
<evidence type="ECO:0000256" key="6">
    <source>
        <dbReference type="PIRSR" id="PIRSR000137-2"/>
    </source>
</evidence>
<comment type="similarity">
    <text evidence="2 7">Belongs to the GMC oxidoreductase family.</text>
</comment>
<dbReference type="InterPro" id="IPR007867">
    <property type="entry name" value="GMC_OxRtase_C"/>
</dbReference>
<dbReference type="PANTHER" id="PTHR11552">
    <property type="entry name" value="GLUCOSE-METHANOL-CHOLINE GMC OXIDOREDUCTASE"/>
    <property type="match status" value="1"/>
</dbReference>
<evidence type="ECO:0000256" key="3">
    <source>
        <dbReference type="ARBA" id="ARBA00022630"/>
    </source>
</evidence>
<proteinExistence type="inferred from homology"/>
<dbReference type="GO" id="GO:0050660">
    <property type="term" value="F:flavin adenine dinucleotide binding"/>
    <property type="evidence" value="ECO:0007669"/>
    <property type="project" value="InterPro"/>
</dbReference>
<evidence type="ECO:0000259" key="9">
    <source>
        <dbReference type="PROSITE" id="PS00623"/>
    </source>
</evidence>
<keyword evidence="4 6" id="KW-0274">FAD</keyword>
<dbReference type="Proteomes" id="UP000076798">
    <property type="component" value="Unassembled WGS sequence"/>
</dbReference>
<dbReference type="Pfam" id="PF05199">
    <property type="entry name" value="GMC_oxred_C"/>
    <property type="match status" value="1"/>
</dbReference>
<evidence type="ECO:0000256" key="1">
    <source>
        <dbReference type="ARBA" id="ARBA00001974"/>
    </source>
</evidence>
<dbReference type="PANTHER" id="PTHR11552:SF147">
    <property type="entry name" value="CHOLINE DEHYDROGENASE, MITOCHONDRIAL"/>
    <property type="match status" value="1"/>
</dbReference>
<evidence type="ECO:0000256" key="8">
    <source>
        <dbReference type="SAM" id="SignalP"/>
    </source>
</evidence>
<dbReference type="InterPro" id="IPR000172">
    <property type="entry name" value="GMC_OxRdtase_N"/>
</dbReference>
<dbReference type="SUPFAM" id="SSF54373">
    <property type="entry name" value="FAD-linked reductases, C-terminal domain"/>
    <property type="match status" value="1"/>
</dbReference>
<feature type="domain" description="Glucose-methanol-choline oxidoreductase N-terminal" evidence="9">
    <location>
        <begin position="158"/>
        <end position="181"/>
    </location>
</feature>
<dbReference type="SUPFAM" id="SSF51905">
    <property type="entry name" value="FAD/NAD(P)-binding domain"/>
    <property type="match status" value="1"/>
</dbReference>
<comment type="cofactor">
    <cofactor evidence="1 6">
        <name>FAD</name>
        <dbReference type="ChEBI" id="CHEBI:57692"/>
    </cofactor>
</comment>
<dbReference type="InterPro" id="IPR012132">
    <property type="entry name" value="GMC_OxRdtase"/>
</dbReference>
<evidence type="ECO:0000256" key="2">
    <source>
        <dbReference type="ARBA" id="ARBA00010790"/>
    </source>
</evidence>
<organism evidence="10 11">
    <name type="scientific">Sistotremastrum suecicum HHB10207 ss-3</name>
    <dbReference type="NCBI Taxonomy" id="1314776"/>
    <lineage>
        <taxon>Eukaryota</taxon>
        <taxon>Fungi</taxon>
        <taxon>Dikarya</taxon>
        <taxon>Basidiomycota</taxon>
        <taxon>Agaricomycotina</taxon>
        <taxon>Agaricomycetes</taxon>
        <taxon>Sistotremastrales</taxon>
        <taxon>Sistotremastraceae</taxon>
        <taxon>Sistotremastrum</taxon>
    </lineage>
</organism>